<evidence type="ECO:0000256" key="5">
    <source>
        <dbReference type="ARBA" id="ARBA00022691"/>
    </source>
</evidence>
<dbReference type="SUPFAM" id="SSF53335">
    <property type="entry name" value="S-adenosyl-L-methionine-dependent methyltransferases"/>
    <property type="match status" value="1"/>
</dbReference>
<dbReference type="Proteomes" id="UP000325849">
    <property type="component" value="Unassembled WGS sequence"/>
</dbReference>
<dbReference type="RefSeq" id="WP_152893047.1">
    <property type="nucleotide sequence ID" value="NZ_VJZD01000153.1"/>
</dbReference>
<comment type="similarity">
    <text evidence="2 6">Belongs to the UPF0677 family.</text>
</comment>
<evidence type="ECO:0000256" key="6">
    <source>
        <dbReference type="RuleBase" id="RU362030"/>
    </source>
</evidence>
<keyword evidence="4 7" id="KW-0808">Transferase</keyword>
<dbReference type="GO" id="GO:0032259">
    <property type="term" value="P:methylation"/>
    <property type="evidence" value="ECO:0007669"/>
    <property type="project" value="UniProtKB-KW"/>
</dbReference>
<evidence type="ECO:0000256" key="4">
    <source>
        <dbReference type="ARBA" id="ARBA00022679"/>
    </source>
</evidence>
<evidence type="ECO:0000256" key="1">
    <source>
        <dbReference type="ARBA" id="ARBA00003907"/>
    </source>
</evidence>
<name>A0A5N8VKD8_9ACTN</name>
<accession>A0A5N8VKD8</accession>
<comment type="function">
    <text evidence="1 6">Exhibits S-adenosyl-L-methionine-dependent methyltransferase activity.</text>
</comment>
<dbReference type="InterPro" id="IPR011610">
    <property type="entry name" value="SAM_mthyl_Trfase_ML2640-like"/>
</dbReference>
<organism evidence="7 8">
    <name type="scientific">Streptomyces adustus</name>
    <dbReference type="NCBI Taxonomy" id="1609272"/>
    <lineage>
        <taxon>Bacteria</taxon>
        <taxon>Bacillati</taxon>
        <taxon>Actinomycetota</taxon>
        <taxon>Actinomycetes</taxon>
        <taxon>Kitasatosporales</taxon>
        <taxon>Streptomycetaceae</taxon>
        <taxon>Streptomyces</taxon>
    </lineage>
</organism>
<dbReference type="OrthoDB" id="9806164at2"/>
<evidence type="ECO:0000313" key="7">
    <source>
        <dbReference type="EMBL" id="MPY35316.1"/>
    </source>
</evidence>
<dbReference type="InterPro" id="IPR029063">
    <property type="entry name" value="SAM-dependent_MTases_sf"/>
</dbReference>
<dbReference type="EC" id="2.1.1.-" evidence="6"/>
<dbReference type="Pfam" id="PF04072">
    <property type="entry name" value="LCM"/>
    <property type="match status" value="1"/>
</dbReference>
<reference evidence="7 8" key="1">
    <citation type="submission" date="2019-07" db="EMBL/GenBank/DDBJ databases">
        <title>New species of Amycolatopsis and Streptomyces.</title>
        <authorList>
            <person name="Duangmal K."/>
            <person name="Teo W.F.A."/>
            <person name="Lipun K."/>
        </authorList>
    </citation>
    <scope>NUCLEOTIDE SEQUENCE [LARGE SCALE GENOMIC DNA]</scope>
    <source>
        <strain evidence="7 8">NBRC 109810</strain>
    </source>
</reference>
<dbReference type="InterPro" id="IPR007213">
    <property type="entry name" value="Ppm1/Ppm2/Tcmp"/>
</dbReference>
<gene>
    <name evidence="7" type="ORF">FNH09_29980</name>
</gene>
<dbReference type="PANTHER" id="PTHR43619:SF2">
    <property type="entry name" value="S-ADENOSYL-L-METHIONINE-DEPENDENT METHYLTRANSFERASES SUPERFAMILY PROTEIN"/>
    <property type="match status" value="1"/>
</dbReference>
<comment type="caution">
    <text evidence="7">The sequence shown here is derived from an EMBL/GenBank/DDBJ whole genome shotgun (WGS) entry which is preliminary data.</text>
</comment>
<proteinExistence type="inferred from homology"/>
<dbReference type="PANTHER" id="PTHR43619">
    <property type="entry name" value="S-ADENOSYL-L-METHIONINE-DEPENDENT METHYLTRANSFERASE YKTD-RELATED"/>
    <property type="match status" value="1"/>
</dbReference>
<evidence type="ECO:0000256" key="2">
    <source>
        <dbReference type="ARBA" id="ARBA00008138"/>
    </source>
</evidence>
<dbReference type="NCBIfam" id="TIGR00027">
    <property type="entry name" value="mthyl_TIGR00027"/>
    <property type="match status" value="1"/>
</dbReference>
<protein>
    <recommendedName>
        <fullName evidence="6">S-adenosyl-L-methionine-dependent methyltransferase</fullName>
        <ecNumber evidence="6">2.1.1.-</ecNumber>
    </recommendedName>
</protein>
<evidence type="ECO:0000313" key="8">
    <source>
        <dbReference type="Proteomes" id="UP000325849"/>
    </source>
</evidence>
<keyword evidence="8" id="KW-1185">Reference proteome</keyword>
<evidence type="ECO:0000256" key="3">
    <source>
        <dbReference type="ARBA" id="ARBA00022603"/>
    </source>
</evidence>
<keyword evidence="5 6" id="KW-0949">S-adenosyl-L-methionine</keyword>
<dbReference type="EMBL" id="VJZD01000153">
    <property type="protein sequence ID" value="MPY35316.1"/>
    <property type="molecule type" value="Genomic_DNA"/>
</dbReference>
<dbReference type="Gene3D" id="3.40.50.150">
    <property type="entry name" value="Vaccinia Virus protein VP39"/>
    <property type="match status" value="1"/>
</dbReference>
<dbReference type="GO" id="GO:0008168">
    <property type="term" value="F:methyltransferase activity"/>
    <property type="evidence" value="ECO:0007669"/>
    <property type="project" value="UniProtKB-UniRule"/>
</dbReference>
<sequence>MSGSGRAASRTAVLVCQGRAAADGRTSVGRFADPLAIRLLRDAERVPVAEVRANTAPQGWQARVAFESVRACSEVVVPRTVAIDEALRARVTGQLVVLGAGLDTRAWRLPGLAQTDVWEVDHPASQQDKRARLAEAVGVPRSTDESGRSAVQLPVAARCVRFTPVDFAVDDLGAALDAAGHDPSKPTTWLWEGVVPYLARSEVHATVAALAARTAPGSALVVNYQAPSARAAIGRLLARVLGSSVTSGEPWRSLWTPQQMAALLADNGLRVVSDDDLLTLAHTLDSPALGRTSLRSGRVAVAVSH</sequence>
<dbReference type="AlphaFoldDB" id="A0A5N8VKD8"/>
<keyword evidence="3 6" id="KW-0489">Methyltransferase</keyword>